<dbReference type="SMART" id="SM00799">
    <property type="entry name" value="DENN"/>
    <property type="match status" value="1"/>
</dbReference>
<dbReference type="GeneTree" id="ENSGT00940000153678"/>
<dbReference type="AlphaFoldDB" id="F6SBQ3"/>
<dbReference type="InterPro" id="IPR043153">
    <property type="entry name" value="DENN_C"/>
</dbReference>
<accession>F6SBQ3</accession>
<keyword evidence="4" id="KW-1185">Reference proteome</keyword>
<dbReference type="Proteomes" id="UP000008144">
    <property type="component" value="Unassembled WGS sequence"/>
</dbReference>
<dbReference type="InterPro" id="IPR037516">
    <property type="entry name" value="Tripartite_DENN"/>
</dbReference>
<dbReference type="Pfam" id="PF02141">
    <property type="entry name" value="DENN"/>
    <property type="match status" value="1"/>
</dbReference>
<dbReference type="InterPro" id="IPR001194">
    <property type="entry name" value="cDENN_dom"/>
</dbReference>
<dbReference type="GO" id="GO:0005085">
    <property type="term" value="F:guanyl-nucleotide exchange factor activity"/>
    <property type="evidence" value="ECO:0007669"/>
    <property type="project" value="UniProtKB-KW"/>
</dbReference>
<dbReference type="PANTHER" id="PTHR46070:SF1">
    <property type="entry name" value="PINSTRIPE, ISOFORM A"/>
    <property type="match status" value="1"/>
</dbReference>
<dbReference type="InParanoid" id="F6SBQ3"/>
<dbReference type="Pfam" id="PF03455">
    <property type="entry name" value="dDENN"/>
    <property type="match status" value="1"/>
</dbReference>
<sequence>MTRFIDYFFICGLNEREKPRVYTSYDDGVHNDCDSKLIPSVLCHYPRNVPENPWNPAELWKFCSPGGLWAGQSSTNQKPRFHSFLITREDGSRCYGHVLTFRERCVDRSVKQAVESILSMQPTKQLFVDKCLCFITQQAYINTCEQILRKLYVLFVSNTAPPVLPVESYLYNLLYEIPLVNEGSSLKLSCMGHDDPVVVQQPSSSELPLLDVYLSRVVHLLGGARNLVNLMTSLLLEHQILLVSEDCHKLTLVGEGITSLMFPFQWQHTIVTMLPYEVATHFFDAPVPYIIGVLANQNKKGLVRQALEVNQCYVDLDNHIVEWPEEQPTFPNDVEIIEKINSIIKVYNKEVKASSMTSSVTSLDNQPTMEATDVDLLKSNETVERVANIAHKVGAFQSMDEINSLHANILGSDGKQHMNESLLREHKLNASIRETLSSIFIVIFAQYDKFVIQYNEDMAGGEEFNPETQNNFDKISFLSDQPESRLRFLISFLDTQMFASFVDNFIVSCNNIHVKDPLLKLFDDRIDQSKLPIDVKSPSSA</sequence>
<dbReference type="InterPro" id="IPR005113">
    <property type="entry name" value="uDENN_dom"/>
</dbReference>
<dbReference type="PANTHER" id="PTHR46070">
    <property type="entry name" value="PINSTRIPE, ISOFORM A"/>
    <property type="match status" value="1"/>
</dbReference>
<evidence type="ECO:0000313" key="4">
    <source>
        <dbReference type="Proteomes" id="UP000008144"/>
    </source>
</evidence>
<dbReference type="Gene3D" id="3.40.50.11500">
    <property type="match status" value="1"/>
</dbReference>
<reference evidence="3" key="3">
    <citation type="submission" date="2025-09" db="UniProtKB">
        <authorList>
            <consortium name="Ensembl"/>
        </authorList>
    </citation>
    <scope>IDENTIFICATION</scope>
</reference>
<dbReference type="HOGENOM" id="CLU_018819_0_0_1"/>
<dbReference type="Ensembl" id="ENSCINT00000002386.3">
    <property type="protein sequence ID" value="ENSCINP00000002386.3"/>
    <property type="gene ID" value="ENSCING00000001237.3"/>
</dbReference>
<evidence type="ECO:0000313" key="3">
    <source>
        <dbReference type="Ensembl" id="ENSCINP00000002386.3"/>
    </source>
</evidence>
<dbReference type="InterPro" id="IPR005112">
    <property type="entry name" value="dDENN_dom"/>
</dbReference>
<evidence type="ECO:0000259" key="2">
    <source>
        <dbReference type="PROSITE" id="PS50211"/>
    </source>
</evidence>
<dbReference type="SMART" id="SM00801">
    <property type="entry name" value="dDENN"/>
    <property type="match status" value="1"/>
</dbReference>
<evidence type="ECO:0000256" key="1">
    <source>
        <dbReference type="ARBA" id="ARBA00022658"/>
    </source>
</evidence>
<proteinExistence type="predicted"/>
<dbReference type="Gene3D" id="3.30.450.200">
    <property type="match status" value="1"/>
</dbReference>
<name>F6SBQ3_CIOIN</name>
<dbReference type="SMART" id="SM00800">
    <property type="entry name" value="uDENN"/>
    <property type="match status" value="1"/>
</dbReference>
<reference evidence="3" key="2">
    <citation type="submission" date="2025-08" db="UniProtKB">
        <authorList>
            <consortium name="Ensembl"/>
        </authorList>
    </citation>
    <scope>IDENTIFICATION</scope>
</reference>
<dbReference type="Pfam" id="PF03456">
    <property type="entry name" value="uDENN"/>
    <property type="match status" value="1"/>
</dbReference>
<dbReference type="PROSITE" id="PS50211">
    <property type="entry name" value="DENN"/>
    <property type="match status" value="1"/>
</dbReference>
<reference evidence="4" key="1">
    <citation type="journal article" date="2002" name="Science">
        <title>The draft genome of Ciona intestinalis: insights into chordate and vertebrate origins.</title>
        <authorList>
            <person name="Dehal P."/>
            <person name="Satou Y."/>
            <person name="Campbell R.K."/>
            <person name="Chapman J."/>
            <person name="Degnan B."/>
            <person name="De Tomaso A."/>
            <person name="Davidson B."/>
            <person name="Di Gregorio A."/>
            <person name="Gelpke M."/>
            <person name="Goodstein D.M."/>
            <person name="Harafuji N."/>
            <person name="Hastings K.E."/>
            <person name="Ho I."/>
            <person name="Hotta K."/>
            <person name="Huang W."/>
            <person name="Kawashima T."/>
            <person name="Lemaire P."/>
            <person name="Martinez D."/>
            <person name="Meinertzhagen I.A."/>
            <person name="Necula S."/>
            <person name="Nonaka M."/>
            <person name="Putnam N."/>
            <person name="Rash S."/>
            <person name="Saiga H."/>
            <person name="Satake M."/>
            <person name="Terry A."/>
            <person name="Yamada L."/>
            <person name="Wang H.G."/>
            <person name="Awazu S."/>
            <person name="Azumi K."/>
            <person name="Boore J."/>
            <person name="Branno M."/>
            <person name="Chin-Bow S."/>
            <person name="DeSantis R."/>
            <person name="Doyle S."/>
            <person name="Francino P."/>
            <person name="Keys D.N."/>
            <person name="Haga S."/>
            <person name="Hayashi H."/>
            <person name="Hino K."/>
            <person name="Imai K.S."/>
            <person name="Inaba K."/>
            <person name="Kano S."/>
            <person name="Kobayashi K."/>
            <person name="Kobayashi M."/>
            <person name="Lee B.I."/>
            <person name="Makabe K.W."/>
            <person name="Manohar C."/>
            <person name="Matassi G."/>
            <person name="Medina M."/>
            <person name="Mochizuki Y."/>
            <person name="Mount S."/>
            <person name="Morishita T."/>
            <person name="Miura S."/>
            <person name="Nakayama A."/>
            <person name="Nishizaka S."/>
            <person name="Nomoto H."/>
            <person name="Ohta F."/>
            <person name="Oishi K."/>
            <person name="Rigoutsos I."/>
            <person name="Sano M."/>
            <person name="Sasaki A."/>
            <person name="Sasakura Y."/>
            <person name="Shoguchi E."/>
            <person name="Shin-i T."/>
            <person name="Spagnuolo A."/>
            <person name="Stainier D."/>
            <person name="Suzuki M.M."/>
            <person name="Tassy O."/>
            <person name="Takatori N."/>
            <person name="Tokuoka M."/>
            <person name="Yagi K."/>
            <person name="Yoshizaki F."/>
            <person name="Wada S."/>
            <person name="Zhang C."/>
            <person name="Hyatt P.D."/>
            <person name="Larimer F."/>
            <person name="Detter C."/>
            <person name="Doggett N."/>
            <person name="Glavina T."/>
            <person name="Hawkins T."/>
            <person name="Richardson P."/>
            <person name="Lucas S."/>
            <person name="Kohara Y."/>
            <person name="Levine M."/>
            <person name="Satoh N."/>
            <person name="Rokhsar D.S."/>
        </authorList>
    </citation>
    <scope>NUCLEOTIDE SEQUENCE [LARGE SCALE GENOMIC DNA]</scope>
</reference>
<dbReference type="GO" id="GO:0031267">
    <property type="term" value="F:small GTPase binding"/>
    <property type="evidence" value="ECO:0007669"/>
    <property type="project" value="InterPro"/>
</dbReference>
<organism evidence="3 4">
    <name type="scientific">Ciona intestinalis</name>
    <name type="common">Transparent sea squirt</name>
    <name type="synonym">Ascidia intestinalis</name>
    <dbReference type="NCBI Taxonomy" id="7719"/>
    <lineage>
        <taxon>Eukaryota</taxon>
        <taxon>Metazoa</taxon>
        <taxon>Chordata</taxon>
        <taxon>Tunicata</taxon>
        <taxon>Ascidiacea</taxon>
        <taxon>Phlebobranchia</taxon>
        <taxon>Cionidae</taxon>
        <taxon>Ciona</taxon>
    </lineage>
</organism>
<dbReference type="InterPro" id="IPR047278">
    <property type="entry name" value="DEN5A/B"/>
</dbReference>
<protein>
    <recommendedName>
        <fullName evidence="2">UDENN domain-containing protein</fullName>
    </recommendedName>
</protein>
<dbReference type="STRING" id="7719.ENSCINP00000002386"/>
<keyword evidence="1" id="KW-0344">Guanine-nucleotide releasing factor</keyword>
<feature type="domain" description="UDENN" evidence="2">
    <location>
        <begin position="22"/>
        <end position="512"/>
    </location>
</feature>